<protein>
    <submittedName>
        <fullName evidence="1">Uncharacterized protein</fullName>
    </submittedName>
</protein>
<evidence type="ECO:0000313" key="1">
    <source>
        <dbReference type="EMBL" id="SEG15744.1"/>
    </source>
</evidence>
<dbReference type="AlphaFoldDB" id="A0A1H5XVG8"/>
<sequence>MITLSLDVYESKNYANLYRAWYRLNRFYLSKKSANARTKYFFVICDSNYKSDFSSLFSAARWFRYCAHFRDFCLHLSKKGFGLASLYVQVKKDFRFAVVYWQFYSETLDDIELIARIRTSFSQYSAVPFPEKQRKRALYADMLLHSVDKGC</sequence>
<accession>A0A1H5XVG8</accession>
<dbReference type="EMBL" id="FNUX01000032">
    <property type="protein sequence ID" value="SEG15744.1"/>
    <property type="molecule type" value="Genomic_DNA"/>
</dbReference>
<name>A0A1H5XVG8_9PROT</name>
<evidence type="ECO:0000313" key="2">
    <source>
        <dbReference type="Proteomes" id="UP000236753"/>
    </source>
</evidence>
<dbReference type="Proteomes" id="UP000236753">
    <property type="component" value="Unassembled WGS sequence"/>
</dbReference>
<organism evidence="1 2">
    <name type="scientific">Nitrosomonas ureae</name>
    <dbReference type="NCBI Taxonomy" id="44577"/>
    <lineage>
        <taxon>Bacteria</taxon>
        <taxon>Pseudomonadati</taxon>
        <taxon>Pseudomonadota</taxon>
        <taxon>Betaproteobacteria</taxon>
        <taxon>Nitrosomonadales</taxon>
        <taxon>Nitrosomonadaceae</taxon>
        <taxon>Nitrosomonas</taxon>
    </lineage>
</organism>
<reference evidence="1 2" key="1">
    <citation type="submission" date="2016-10" db="EMBL/GenBank/DDBJ databases">
        <authorList>
            <person name="de Groot N.N."/>
        </authorList>
    </citation>
    <scope>NUCLEOTIDE SEQUENCE [LARGE SCALE GENOMIC DNA]</scope>
    <source>
        <strain evidence="1 2">Nm13</strain>
    </source>
</reference>
<proteinExistence type="predicted"/>
<dbReference type="RefSeq" id="WP_103967500.1">
    <property type="nucleotide sequence ID" value="NZ_FNUX01000032.1"/>
</dbReference>
<gene>
    <name evidence="1" type="ORF">SAMN05216334_13233</name>
</gene>